<sequence length="162" mass="17390">MTDETSTKDAATPTAPPAESSTSGAKLRLILATIPLGLWFCFLLVQVLTVSNPVILSRPQILTASAVVTGKFVGEPPQFVIENVWRGDQALQGTTIALSGVDTPEAPAGQTFLVPMEKVDDASFRVVAVPVFFGGMFEGDRRRVYRWTPAVAKQLQGILTES</sequence>
<name>A0A518B2F7_9BACT</name>
<feature type="compositionally biased region" description="Low complexity" evidence="1">
    <location>
        <begin position="8"/>
        <end position="21"/>
    </location>
</feature>
<proteinExistence type="predicted"/>
<organism evidence="3 4">
    <name type="scientific">Kolteria novifilia</name>
    <dbReference type="NCBI Taxonomy" id="2527975"/>
    <lineage>
        <taxon>Bacteria</taxon>
        <taxon>Pseudomonadati</taxon>
        <taxon>Planctomycetota</taxon>
        <taxon>Planctomycetia</taxon>
        <taxon>Kolteriales</taxon>
        <taxon>Kolteriaceae</taxon>
        <taxon>Kolteria</taxon>
    </lineage>
</organism>
<evidence type="ECO:0000256" key="2">
    <source>
        <dbReference type="SAM" id="Phobius"/>
    </source>
</evidence>
<keyword evidence="4" id="KW-1185">Reference proteome</keyword>
<feature type="region of interest" description="Disordered" evidence="1">
    <location>
        <begin position="1"/>
        <end position="21"/>
    </location>
</feature>
<dbReference type="KEGG" id="knv:Pan216_20210"/>
<dbReference type="AlphaFoldDB" id="A0A518B2F7"/>
<dbReference type="EMBL" id="CP036279">
    <property type="protein sequence ID" value="QDU61167.1"/>
    <property type="molecule type" value="Genomic_DNA"/>
</dbReference>
<evidence type="ECO:0000313" key="3">
    <source>
        <dbReference type="EMBL" id="QDU61167.1"/>
    </source>
</evidence>
<reference evidence="3 4" key="1">
    <citation type="submission" date="2019-02" db="EMBL/GenBank/DDBJ databases">
        <title>Deep-cultivation of Planctomycetes and their phenomic and genomic characterization uncovers novel biology.</title>
        <authorList>
            <person name="Wiegand S."/>
            <person name="Jogler M."/>
            <person name="Boedeker C."/>
            <person name="Pinto D."/>
            <person name="Vollmers J."/>
            <person name="Rivas-Marin E."/>
            <person name="Kohn T."/>
            <person name="Peeters S.H."/>
            <person name="Heuer A."/>
            <person name="Rast P."/>
            <person name="Oberbeckmann S."/>
            <person name="Bunk B."/>
            <person name="Jeske O."/>
            <person name="Meyerdierks A."/>
            <person name="Storesund J.E."/>
            <person name="Kallscheuer N."/>
            <person name="Luecker S."/>
            <person name="Lage O.M."/>
            <person name="Pohl T."/>
            <person name="Merkel B.J."/>
            <person name="Hornburger P."/>
            <person name="Mueller R.-W."/>
            <person name="Bruemmer F."/>
            <person name="Labrenz M."/>
            <person name="Spormann A.M."/>
            <person name="Op den Camp H."/>
            <person name="Overmann J."/>
            <person name="Amann R."/>
            <person name="Jetten M.S.M."/>
            <person name="Mascher T."/>
            <person name="Medema M.H."/>
            <person name="Devos D.P."/>
            <person name="Kaster A.-K."/>
            <person name="Ovreas L."/>
            <person name="Rohde M."/>
            <person name="Galperin M.Y."/>
            <person name="Jogler C."/>
        </authorList>
    </citation>
    <scope>NUCLEOTIDE SEQUENCE [LARGE SCALE GENOMIC DNA]</scope>
    <source>
        <strain evidence="3 4">Pan216</strain>
    </source>
</reference>
<keyword evidence="2" id="KW-1133">Transmembrane helix</keyword>
<gene>
    <name evidence="3" type="ORF">Pan216_20210</name>
</gene>
<evidence type="ECO:0000256" key="1">
    <source>
        <dbReference type="SAM" id="MobiDB-lite"/>
    </source>
</evidence>
<feature type="transmembrane region" description="Helical" evidence="2">
    <location>
        <begin position="29"/>
        <end position="50"/>
    </location>
</feature>
<keyword evidence="2" id="KW-0812">Transmembrane</keyword>
<dbReference type="Proteomes" id="UP000317093">
    <property type="component" value="Chromosome"/>
</dbReference>
<evidence type="ECO:0000313" key="4">
    <source>
        <dbReference type="Proteomes" id="UP000317093"/>
    </source>
</evidence>
<keyword evidence="2" id="KW-0472">Membrane</keyword>
<dbReference type="RefSeq" id="WP_145257796.1">
    <property type="nucleotide sequence ID" value="NZ_CP036279.1"/>
</dbReference>
<accession>A0A518B2F7</accession>
<protein>
    <submittedName>
        <fullName evidence="3">Uncharacterized protein</fullName>
    </submittedName>
</protein>